<evidence type="ECO:0008006" key="3">
    <source>
        <dbReference type="Google" id="ProtNLM"/>
    </source>
</evidence>
<reference evidence="1 2" key="1">
    <citation type="journal article" date="2023" name="Arcadia Sci">
        <title>De novo assembly of a long-read Amblyomma americanum tick genome.</title>
        <authorList>
            <person name="Chou S."/>
            <person name="Poskanzer K.E."/>
            <person name="Rollins M."/>
            <person name="Thuy-Boun P.S."/>
        </authorList>
    </citation>
    <scope>NUCLEOTIDE SEQUENCE [LARGE SCALE GENOMIC DNA]</scope>
    <source>
        <strain evidence="1">F_SG_1</strain>
        <tissue evidence="1">Salivary glands</tissue>
    </source>
</reference>
<keyword evidence="2" id="KW-1185">Reference proteome</keyword>
<gene>
    <name evidence="1" type="ORF">V5799_007196</name>
</gene>
<accession>A0AAQ4DU84</accession>
<proteinExistence type="predicted"/>
<protein>
    <recommendedName>
        <fullName evidence="3">Nuclease harbi1-like protein</fullName>
    </recommendedName>
</protein>
<dbReference type="Proteomes" id="UP001321473">
    <property type="component" value="Unassembled WGS sequence"/>
</dbReference>
<sequence length="107" mass="12272">MAQRWRILRRPFKAKEENTRYIILACLKLHNFLIKESSSSRSTYCPPGTADHIDWEGRIVDGSWRAEDDGSSALCALPNKGGNSTRLAYDVRDRLCRYLISDGKVPW</sequence>
<organism evidence="1 2">
    <name type="scientific">Amblyomma americanum</name>
    <name type="common">Lone star tick</name>
    <dbReference type="NCBI Taxonomy" id="6943"/>
    <lineage>
        <taxon>Eukaryota</taxon>
        <taxon>Metazoa</taxon>
        <taxon>Ecdysozoa</taxon>
        <taxon>Arthropoda</taxon>
        <taxon>Chelicerata</taxon>
        <taxon>Arachnida</taxon>
        <taxon>Acari</taxon>
        <taxon>Parasitiformes</taxon>
        <taxon>Ixodida</taxon>
        <taxon>Ixodoidea</taxon>
        <taxon>Ixodidae</taxon>
        <taxon>Amblyomminae</taxon>
        <taxon>Amblyomma</taxon>
    </lineage>
</organism>
<dbReference type="EMBL" id="JARKHS020026778">
    <property type="protein sequence ID" value="KAK8766024.1"/>
    <property type="molecule type" value="Genomic_DNA"/>
</dbReference>
<name>A0AAQ4DU84_AMBAM</name>
<comment type="caution">
    <text evidence="1">The sequence shown here is derived from an EMBL/GenBank/DDBJ whole genome shotgun (WGS) entry which is preliminary data.</text>
</comment>
<evidence type="ECO:0000313" key="2">
    <source>
        <dbReference type="Proteomes" id="UP001321473"/>
    </source>
</evidence>
<evidence type="ECO:0000313" key="1">
    <source>
        <dbReference type="EMBL" id="KAK8766024.1"/>
    </source>
</evidence>
<dbReference type="AlphaFoldDB" id="A0AAQ4DU84"/>